<evidence type="ECO:0000313" key="2">
    <source>
        <dbReference type="Proteomes" id="UP000275910"/>
    </source>
</evidence>
<dbReference type="RefSeq" id="WP_123649102.1">
    <property type="nucleotide sequence ID" value="NZ_RCTY01000048.1"/>
</dbReference>
<name>A0A3N2RCF3_LYSEN</name>
<reference evidence="1 2" key="1">
    <citation type="submission" date="2018-10" db="EMBL/GenBank/DDBJ databases">
        <title>The genome of Lysobacter enzymogenes OH11.</title>
        <authorList>
            <person name="Liu F."/>
            <person name="Zhao Y."/>
            <person name="Qian G."/>
            <person name="Chen Y."/>
            <person name="Xu H."/>
        </authorList>
    </citation>
    <scope>NUCLEOTIDE SEQUENCE [LARGE SCALE GENOMIC DNA]</scope>
    <source>
        <strain evidence="1 2">OH11</strain>
    </source>
</reference>
<accession>A0A3N2RCF3</accession>
<dbReference type="Proteomes" id="UP000275910">
    <property type="component" value="Unassembled WGS sequence"/>
</dbReference>
<dbReference type="AlphaFoldDB" id="A0A3N2RCF3"/>
<sequence>MHVPRPDPDHLARLHRLAGDWAGAELAQPSPWGAGGPAHGRSRFRVGLDGIALLQDYEQDKDGQVVFRGHGVFLIEPDSADVLWWWFDSLGFPPEPARGRWDGEVLRFEKRTPRGEARYRYELDGDSYRFVIENRFPGQGDFAEFIRGDYARQA</sequence>
<evidence type="ECO:0000313" key="1">
    <source>
        <dbReference type="EMBL" id="ROU05142.1"/>
    </source>
</evidence>
<gene>
    <name evidence="1" type="ORF">D9T17_20125</name>
</gene>
<protein>
    <submittedName>
        <fullName evidence="1">DUF1579 domain-containing protein</fullName>
    </submittedName>
</protein>
<dbReference type="EMBL" id="RCTY01000048">
    <property type="protein sequence ID" value="ROU05142.1"/>
    <property type="molecule type" value="Genomic_DNA"/>
</dbReference>
<proteinExistence type="predicted"/>
<comment type="caution">
    <text evidence="1">The sequence shown here is derived from an EMBL/GenBank/DDBJ whole genome shotgun (WGS) entry which is preliminary data.</text>
</comment>
<organism evidence="1 2">
    <name type="scientific">Lysobacter enzymogenes</name>
    <dbReference type="NCBI Taxonomy" id="69"/>
    <lineage>
        <taxon>Bacteria</taxon>
        <taxon>Pseudomonadati</taxon>
        <taxon>Pseudomonadota</taxon>
        <taxon>Gammaproteobacteria</taxon>
        <taxon>Lysobacterales</taxon>
        <taxon>Lysobacteraceae</taxon>
        <taxon>Lysobacter</taxon>
    </lineage>
</organism>